<accession>A0AAV8Z9N3</accession>
<keyword evidence="2" id="KW-1185">Reference proteome</keyword>
<gene>
    <name evidence="1" type="ORF">NQ318_003977</name>
</gene>
<proteinExistence type="predicted"/>
<evidence type="ECO:0000313" key="1">
    <source>
        <dbReference type="EMBL" id="KAJ8960252.1"/>
    </source>
</evidence>
<dbReference type="Proteomes" id="UP001162162">
    <property type="component" value="Unassembled WGS sequence"/>
</dbReference>
<sequence length="90" mass="10812">MYYKSWALKEIIHVLDSKLKENLVRHTFEMEQRVNFNFLVKLGKTFTEAYATLKEVYVSESRIHVSEWFKRFKEGRETTEDDQHPGRLSA</sequence>
<name>A0AAV8Z9N3_9CUCU</name>
<dbReference type="EMBL" id="JAPWTK010000009">
    <property type="protein sequence ID" value="KAJ8960252.1"/>
    <property type="molecule type" value="Genomic_DNA"/>
</dbReference>
<comment type="caution">
    <text evidence="1">The sequence shown here is derived from an EMBL/GenBank/DDBJ whole genome shotgun (WGS) entry which is preliminary data.</text>
</comment>
<reference evidence="1" key="1">
    <citation type="journal article" date="2023" name="Insect Mol. Biol.">
        <title>Genome sequencing provides insights into the evolution of gene families encoding plant cell wall-degrading enzymes in longhorned beetles.</title>
        <authorList>
            <person name="Shin N.R."/>
            <person name="Okamura Y."/>
            <person name="Kirsch R."/>
            <person name="Pauchet Y."/>
        </authorList>
    </citation>
    <scope>NUCLEOTIDE SEQUENCE</scope>
    <source>
        <strain evidence="1">AMC_N1</strain>
    </source>
</reference>
<evidence type="ECO:0008006" key="3">
    <source>
        <dbReference type="Google" id="ProtNLM"/>
    </source>
</evidence>
<dbReference type="Gene3D" id="1.10.10.1450">
    <property type="match status" value="1"/>
</dbReference>
<protein>
    <recommendedName>
        <fullName evidence="3">Mos1 transposase HTH domain-containing protein</fullName>
    </recommendedName>
</protein>
<evidence type="ECO:0000313" key="2">
    <source>
        <dbReference type="Proteomes" id="UP001162162"/>
    </source>
</evidence>
<organism evidence="1 2">
    <name type="scientific">Aromia moschata</name>
    <dbReference type="NCBI Taxonomy" id="1265417"/>
    <lineage>
        <taxon>Eukaryota</taxon>
        <taxon>Metazoa</taxon>
        <taxon>Ecdysozoa</taxon>
        <taxon>Arthropoda</taxon>
        <taxon>Hexapoda</taxon>
        <taxon>Insecta</taxon>
        <taxon>Pterygota</taxon>
        <taxon>Neoptera</taxon>
        <taxon>Endopterygota</taxon>
        <taxon>Coleoptera</taxon>
        <taxon>Polyphaga</taxon>
        <taxon>Cucujiformia</taxon>
        <taxon>Chrysomeloidea</taxon>
        <taxon>Cerambycidae</taxon>
        <taxon>Cerambycinae</taxon>
        <taxon>Callichromatini</taxon>
        <taxon>Aromia</taxon>
    </lineage>
</organism>
<dbReference type="AlphaFoldDB" id="A0AAV8Z9N3"/>